<reference evidence="3" key="1">
    <citation type="submission" date="2021-01" db="EMBL/GenBank/DDBJ databases">
        <authorList>
            <person name="Corre E."/>
            <person name="Pelletier E."/>
            <person name="Niang G."/>
            <person name="Scheremetjew M."/>
            <person name="Finn R."/>
            <person name="Kale V."/>
            <person name="Holt S."/>
            <person name="Cochrane G."/>
            <person name="Meng A."/>
            <person name="Brown T."/>
            <person name="Cohen L."/>
        </authorList>
    </citation>
    <scope>NUCLEOTIDE SEQUENCE</scope>
    <source>
        <strain evidence="3">RCC2335</strain>
    </source>
</reference>
<gene>
    <name evidence="3" type="ORF">CROS1312_LOCUS320</name>
</gene>
<feature type="region of interest" description="Disordered" evidence="1">
    <location>
        <begin position="1"/>
        <end position="44"/>
    </location>
</feature>
<dbReference type="Gene3D" id="3.40.50.720">
    <property type="entry name" value="NAD(P)-binding Rossmann-like Domain"/>
    <property type="match status" value="1"/>
</dbReference>
<dbReference type="InterPro" id="IPR016040">
    <property type="entry name" value="NAD(P)-bd_dom"/>
</dbReference>
<name>A0A7S2X243_9CHLO</name>
<evidence type="ECO:0000256" key="1">
    <source>
        <dbReference type="SAM" id="MobiDB-lite"/>
    </source>
</evidence>
<dbReference type="PANTHER" id="PTHR15020">
    <property type="entry name" value="FLAVIN REDUCTASE-RELATED"/>
    <property type="match status" value="1"/>
</dbReference>
<dbReference type="InterPro" id="IPR036291">
    <property type="entry name" value="NAD(P)-bd_dom_sf"/>
</dbReference>
<dbReference type="CDD" id="cd05243">
    <property type="entry name" value="SDR_a5"/>
    <property type="match status" value="1"/>
</dbReference>
<dbReference type="SUPFAM" id="SSF51735">
    <property type="entry name" value="NAD(P)-binding Rossmann-fold domains"/>
    <property type="match status" value="1"/>
</dbReference>
<evidence type="ECO:0000259" key="2">
    <source>
        <dbReference type="Pfam" id="PF13460"/>
    </source>
</evidence>
<evidence type="ECO:0000313" key="3">
    <source>
        <dbReference type="EMBL" id="CAD9721054.1"/>
    </source>
</evidence>
<accession>A0A7S2X243</accession>
<protein>
    <recommendedName>
        <fullName evidence="2">NAD(P)-binding domain-containing protein</fullName>
    </recommendedName>
</protein>
<sequence>MKPVTGLARGAGVRRGRRAGAGRVPGRTMAPPHASSSSSSSSNAAVVVPGDTVLVAGATGGVGQILTKKLVERGYVVRALSRSFSKSIELLGTHPNLTHVEADITRPETLVDGVRGCRAVCCTTGTTAFPTLRWLGKNDPDTNTWVGTRNLVDACREGKECGRFVFVSSAGVKRYDAGPPYSILNAFGVLVAKEKAETYLANSGMPYTIVRPGRLTDAPYTSYDLNTLMKGESGERREVNLSLEEELDGETSRAAVAESCVQSLVHAFMENETFSIESVLGEGPETSDEEWASRLRAMRM</sequence>
<dbReference type="Pfam" id="PF13460">
    <property type="entry name" value="NAD_binding_10"/>
    <property type="match status" value="1"/>
</dbReference>
<feature type="compositionally biased region" description="Low complexity" evidence="1">
    <location>
        <begin position="1"/>
        <end position="11"/>
    </location>
</feature>
<organism evidence="3">
    <name type="scientific">Chloropicon roscoffensis</name>
    <dbReference type="NCBI Taxonomy" id="1461544"/>
    <lineage>
        <taxon>Eukaryota</taxon>
        <taxon>Viridiplantae</taxon>
        <taxon>Chlorophyta</taxon>
        <taxon>Chloropicophyceae</taxon>
        <taxon>Chloropicales</taxon>
        <taxon>Chloropicaceae</taxon>
        <taxon>Chloropicon</taxon>
    </lineage>
</organism>
<dbReference type="PANTHER" id="PTHR15020:SF50">
    <property type="entry name" value="UPF0659 PROTEIN YMR090W"/>
    <property type="match status" value="1"/>
</dbReference>
<dbReference type="AlphaFoldDB" id="A0A7S2X243"/>
<dbReference type="EMBL" id="HBHM01000421">
    <property type="protein sequence ID" value="CAD9721054.1"/>
    <property type="molecule type" value="Transcribed_RNA"/>
</dbReference>
<feature type="domain" description="NAD(P)-binding" evidence="2">
    <location>
        <begin position="57"/>
        <end position="265"/>
    </location>
</feature>
<proteinExistence type="predicted"/>